<name>A0A841IX36_9SPHN</name>
<accession>A0A841IX36</accession>
<dbReference type="EMBL" id="JACIJP010000001">
    <property type="protein sequence ID" value="MBB6123223.1"/>
    <property type="molecule type" value="Genomic_DNA"/>
</dbReference>
<proteinExistence type="predicted"/>
<protein>
    <recommendedName>
        <fullName evidence="3">HNH endonuclease</fullName>
    </recommendedName>
</protein>
<sequence length="95" mass="10804">MRDVPSLCWLCERPLGAVVEWHHPVPKSRGGRDTVAVHPICHRAIHRHFTNAELARLGPEPLALRQHAEIATFLIWVANKPADFYAPTRSAARRR</sequence>
<dbReference type="Proteomes" id="UP000552700">
    <property type="component" value="Unassembled WGS sequence"/>
</dbReference>
<keyword evidence="2" id="KW-1185">Reference proteome</keyword>
<dbReference type="AlphaFoldDB" id="A0A841IX36"/>
<evidence type="ECO:0000313" key="1">
    <source>
        <dbReference type="EMBL" id="MBB6123223.1"/>
    </source>
</evidence>
<comment type="caution">
    <text evidence="1">The sequence shown here is derived from an EMBL/GenBank/DDBJ whole genome shotgun (WGS) entry which is preliminary data.</text>
</comment>
<organism evidence="1 2">
    <name type="scientific">Sphingobium subterraneum</name>
    <dbReference type="NCBI Taxonomy" id="627688"/>
    <lineage>
        <taxon>Bacteria</taxon>
        <taxon>Pseudomonadati</taxon>
        <taxon>Pseudomonadota</taxon>
        <taxon>Alphaproteobacteria</taxon>
        <taxon>Sphingomonadales</taxon>
        <taxon>Sphingomonadaceae</taxon>
        <taxon>Sphingobium</taxon>
    </lineage>
</organism>
<evidence type="ECO:0008006" key="3">
    <source>
        <dbReference type="Google" id="ProtNLM"/>
    </source>
</evidence>
<evidence type="ECO:0000313" key="2">
    <source>
        <dbReference type="Proteomes" id="UP000552700"/>
    </source>
</evidence>
<gene>
    <name evidence="1" type="ORF">FHS92_000930</name>
</gene>
<dbReference type="RefSeq" id="WP_184077956.1">
    <property type="nucleotide sequence ID" value="NZ_JACIJP010000001.1"/>
</dbReference>
<reference evidence="1 2" key="1">
    <citation type="submission" date="2020-08" db="EMBL/GenBank/DDBJ databases">
        <title>Genomic Encyclopedia of Type Strains, Phase IV (KMG-IV): sequencing the most valuable type-strain genomes for metagenomic binning, comparative biology and taxonomic classification.</title>
        <authorList>
            <person name="Goeker M."/>
        </authorList>
    </citation>
    <scope>NUCLEOTIDE SEQUENCE [LARGE SCALE GENOMIC DNA]</scope>
    <source>
        <strain evidence="1 2">DSM 102255</strain>
    </source>
</reference>